<evidence type="ECO:0000256" key="5">
    <source>
        <dbReference type="ARBA" id="ARBA00022833"/>
    </source>
</evidence>
<evidence type="ECO:0000256" key="3">
    <source>
        <dbReference type="ARBA" id="ARBA00022723"/>
    </source>
</evidence>
<sequence>RNYKMAALVGSLPKFRNLWTDPLRCFHLSTLFTQIRILRRPICTASDYNPLLSHEGLPRFNEFQTTHVAPAIEKLTHDFESDFTEFETKLQELYRGKDTLIDQPWSTIIEPLEKIGNPLSYAWGVTSHLNRVCNSQELRDVYQKAQPLVVQASMKASQSVPVYDTLQNLHQKVKESSVSLDEGQQRVVKSFLRSARNGGVTLRGKEKERFNAIQLRLAELKNKFSNNVLDATKAFSLVLTNPEDVRGLPESLLQMTAEAAAAENHTDLKETRRNIDPKSGPWKLSLDLPCFEPFMKYSQNRSLREQLYMAYITRASQGESDNSNIIEEIRKLRQEKATLLGFENYAMLSLDSKMAGSPSEVWKMITDLHSKSKLAAEKELINLQVMY</sequence>
<dbReference type="Pfam" id="PF01432">
    <property type="entry name" value="Peptidase_M3"/>
    <property type="match status" value="1"/>
</dbReference>
<evidence type="ECO:0000259" key="8">
    <source>
        <dbReference type="Pfam" id="PF01432"/>
    </source>
</evidence>
<evidence type="ECO:0000256" key="7">
    <source>
        <dbReference type="RuleBase" id="RU003435"/>
    </source>
</evidence>
<keyword evidence="5 7" id="KW-0862">Zinc</keyword>
<keyword evidence="6 7" id="KW-0482">Metalloprotease</keyword>
<dbReference type="InterPro" id="IPR045090">
    <property type="entry name" value="Pept_M3A_M3B"/>
</dbReference>
<dbReference type="GO" id="GO:0006518">
    <property type="term" value="P:peptide metabolic process"/>
    <property type="evidence" value="ECO:0007669"/>
    <property type="project" value="TreeGrafter"/>
</dbReference>
<evidence type="ECO:0000256" key="2">
    <source>
        <dbReference type="ARBA" id="ARBA00022670"/>
    </source>
</evidence>
<dbReference type="AlphaFoldDB" id="A0A3M6U7V2"/>
<dbReference type="STRING" id="46731.A0A3M6U7V2"/>
<dbReference type="PANTHER" id="PTHR11804">
    <property type="entry name" value="PROTEASE M3 THIMET OLIGOPEPTIDASE-RELATED"/>
    <property type="match status" value="1"/>
</dbReference>
<evidence type="ECO:0000313" key="10">
    <source>
        <dbReference type="EMBL" id="RMX49745.1"/>
    </source>
</evidence>
<dbReference type="GO" id="GO:0004222">
    <property type="term" value="F:metalloendopeptidase activity"/>
    <property type="evidence" value="ECO:0007669"/>
    <property type="project" value="InterPro"/>
</dbReference>
<dbReference type="EMBL" id="RCHS01002064">
    <property type="protein sequence ID" value="RMX49745.1"/>
    <property type="molecule type" value="Genomic_DNA"/>
</dbReference>
<protein>
    <submittedName>
        <fullName evidence="10">Uncharacterized protein</fullName>
    </submittedName>
</protein>
<dbReference type="Pfam" id="PF19310">
    <property type="entry name" value="TOP_N"/>
    <property type="match status" value="1"/>
</dbReference>
<dbReference type="OrthoDB" id="17530at2759"/>
<dbReference type="PANTHER" id="PTHR11804:SF83">
    <property type="entry name" value="LD37516P"/>
    <property type="match status" value="1"/>
</dbReference>
<dbReference type="Gene3D" id="1.10.1370.40">
    <property type="match status" value="1"/>
</dbReference>
<dbReference type="Gene3D" id="1.10.1370.10">
    <property type="entry name" value="Neurolysin, domain 3"/>
    <property type="match status" value="1"/>
</dbReference>
<evidence type="ECO:0000256" key="1">
    <source>
        <dbReference type="ARBA" id="ARBA00006040"/>
    </source>
</evidence>
<evidence type="ECO:0000256" key="6">
    <source>
        <dbReference type="ARBA" id="ARBA00023049"/>
    </source>
</evidence>
<evidence type="ECO:0000256" key="4">
    <source>
        <dbReference type="ARBA" id="ARBA00022801"/>
    </source>
</evidence>
<dbReference type="GO" id="GO:0006508">
    <property type="term" value="P:proteolysis"/>
    <property type="evidence" value="ECO:0007669"/>
    <property type="project" value="UniProtKB-KW"/>
</dbReference>
<comment type="caution">
    <text evidence="10">The sequence shown here is derived from an EMBL/GenBank/DDBJ whole genome shotgun (WGS) entry which is preliminary data.</text>
</comment>
<keyword evidence="11" id="KW-1185">Reference proteome</keyword>
<feature type="non-terminal residue" evidence="10">
    <location>
        <position position="1"/>
    </location>
</feature>
<organism evidence="10 11">
    <name type="scientific">Pocillopora damicornis</name>
    <name type="common">Cauliflower coral</name>
    <name type="synonym">Millepora damicornis</name>
    <dbReference type="NCBI Taxonomy" id="46731"/>
    <lineage>
        <taxon>Eukaryota</taxon>
        <taxon>Metazoa</taxon>
        <taxon>Cnidaria</taxon>
        <taxon>Anthozoa</taxon>
        <taxon>Hexacorallia</taxon>
        <taxon>Scleractinia</taxon>
        <taxon>Astrocoeniina</taxon>
        <taxon>Pocilloporidae</taxon>
        <taxon>Pocillopora</taxon>
    </lineage>
</organism>
<dbReference type="InterPro" id="IPR001567">
    <property type="entry name" value="Pept_M3A_M3B_dom"/>
</dbReference>
<dbReference type="SUPFAM" id="SSF55486">
    <property type="entry name" value="Metalloproteases ('zincins'), catalytic domain"/>
    <property type="match status" value="1"/>
</dbReference>
<comment type="cofactor">
    <cofactor evidence="7">
        <name>Zn(2+)</name>
        <dbReference type="ChEBI" id="CHEBI:29105"/>
    </cofactor>
    <text evidence="7">Binds 1 zinc ion.</text>
</comment>
<keyword evidence="2 7" id="KW-0645">Protease</keyword>
<keyword evidence="4 7" id="KW-0378">Hydrolase</keyword>
<keyword evidence="3 7" id="KW-0479">Metal-binding</keyword>
<reference evidence="10 11" key="1">
    <citation type="journal article" date="2018" name="Sci. Rep.">
        <title>Comparative analysis of the Pocillopora damicornis genome highlights role of immune system in coral evolution.</title>
        <authorList>
            <person name="Cunning R."/>
            <person name="Bay R.A."/>
            <person name="Gillette P."/>
            <person name="Baker A.C."/>
            <person name="Traylor-Knowles N."/>
        </authorList>
    </citation>
    <scope>NUCLEOTIDE SEQUENCE [LARGE SCALE GENOMIC DNA]</scope>
    <source>
        <strain evidence="10">RSMAS</strain>
        <tissue evidence="10">Whole animal</tissue>
    </source>
</reference>
<feature type="domain" description="Peptidase M3A/M3B catalytic" evidence="8">
    <location>
        <begin position="294"/>
        <end position="386"/>
    </location>
</feature>
<name>A0A3M6U7V2_POCDA</name>
<proteinExistence type="inferred from homology"/>
<evidence type="ECO:0000313" key="11">
    <source>
        <dbReference type="Proteomes" id="UP000275408"/>
    </source>
</evidence>
<evidence type="ECO:0000259" key="9">
    <source>
        <dbReference type="Pfam" id="PF19310"/>
    </source>
</evidence>
<dbReference type="Proteomes" id="UP000275408">
    <property type="component" value="Unassembled WGS sequence"/>
</dbReference>
<feature type="domain" description="Oligopeptidase A N-terminal" evidence="9">
    <location>
        <begin position="74"/>
        <end position="207"/>
    </location>
</feature>
<dbReference type="GO" id="GO:0046872">
    <property type="term" value="F:metal ion binding"/>
    <property type="evidence" value="ECO:0007669"/>
    <property type="project" value="UniProtKB-UniRule"/>
</dbReference>
<comment type="similarity">
    <text evidence="1 7">Belongs to the peptidase M3 family.</text>
</comment>
<dbReference type="InterPro" id="IPR024077">
    <property type="entry name" value="Neurolysin/TOP_dom2"/>
</dbReference>
<dbReference type="InterPro" id="IPR045666">
    <property type="entry name" value="OpdA_N"/>
</dbReference>
<gene>
    <name evidence="10" type="ORF">pdam_00008594</name>
</gene>
<accession>A0A3M6U7V2</accession>